<dbReference type="InterPro" id="IPR024654">
    <property type="entry name" value="Calcineurin-like_PHP_lpxH"/>
</dbReference>
<dbReference type="PANTHER" id="PTHR11124">
    <property type="entry name" value="VACUOLAR SORTING PROTEIN VPS29"/>
    <property type="match status" value="1"/>
</dbReference>
<evidence type="ECO:0000256" key="1">
    <source>
        <dbReference type="ARBA" id="ARBA00008950"/>
    </source>
</evidence>
<feature type="domain" description="Calcineurin-like phosphoesterase" evidence="3">
    <location>
        <begin position="1"/>
        <end position="145"/>
    </location>
</feature>
<protein>
    <recommendedName>
        <fullName evidence="2">Phosphoesterase</fullName>
        <ecNumber evidence="2">3.1.4.-</ecNumber>
    </recommendedName>
</protein>
<comment type="cofactor">
    <cofactor evidence="2">
        <name>a divalent metal cation</name>
        <dbReference type="ChEBI" id="CHEBI:60240"/>
    </cofactor>
</comment>
<evidence type="ECO:0000313" key="4">
    <source>
        <dbReference type="EMBL" id="AJD91686.1"/>
    </source>
</evidence>
<dbReference type="BioCyc" id="JESP1508404:G14D9-11625-MONOMER"/>
<reference evidence="4 5" key="1">
    <citation type="submission" date="2014-08" db="EMBL/GenBank/DDBJ databases">
        <title>Complete genome of a marine bacteria Jeotgalibacillus malaysiensis.</title>
        <authorList>
            <person name="Yaakop A.S."/>
            <person name="Chan K.-G."/>
            <person name="Goh K.M."/>
        </authorList>
    </citation>
    <scope>NUCLEOTIDE SEQUENCE [LARGE SCALE GENOMIC DNA]</scope>
    <source>
        <strain evidence="4 5">D5</strain>
    </source>
</reference>
<dbReference type="EC" id="3.1.4.-" evidence="2"/>
<name>A0A0B5ANG7_9BACL</name>
<dbReference type="KEGG" id="jeo:JMA_23690"/>
<organism evidence="4 5">
    <name type="scientific">Jeotgalibacillus malaysiensis</name>
    <dbReference type="NCBI Taxonomy" id="1508404"/>
    <lineage>
        <taxon>Bacteria</taxon>
        <taxon>Bacillati</taxon>
        <taxon>Bacillota</taxon>
        <taxon>Bacilli</taxon>
        <taxon>Bacillales</taxon>
        <taxon>Caryophanaceae</taxon>
        <taxon>Jeotgalibacillus</taxon>
    </lineage>
</organism>
<dbReference type="InterPro" id="IPR029052">
    <property type="entry name" value="Metallo-depent_PP-like"/>
</dbReference>
<comment type="similarity">
    <text evidence="1 2">Belongs to the metallophosphoesterase superfamily. YfcE family.</text>
</comment>
<evidence type="ECO:0000313" key="5">
    <source>
        <dbReference type="Proteomes" id="UP000031449"/>
    </source>
</evidence>
<dbReference type="Pfam" id="PF12850">
    <property type="entry name" value="Metallophos_2"/>
    <property type="match status" value="1"/>
</dbReference>
<dbReference type="EMBL" id="CP009416">
    <property type="protein sequence ID" value="AJD91686.1"/>
    <property type="molecule type" value="Genomic_DNA"/>
</dbReference>
<dbReference type="NCBIfam" id="TIGR00040">
    <property type="entry name" value="yfcE"/>
    <property type="match status" value="1"/>
</dbReference>
<gene>
    <name evidence="4" type="ORF">JMA_23690</name>
</gene>
<dbReference type="InterPro" id="IPR041802">
    <property type="entry name" value="MPP_YfcE"/>
</dbReference>
<keyword evidence="5" id="KW-1185">Reference proteome</keyword>
<dbReference type="GO" id="GO:0016787">
    <property type="term" value="F:hydrolase activity"/>
    <property type="evidence" value="ECO:0007669"/>
    <property type="project" value="UniProtKB-UniRule"/>
</dbReference>
<dbReference type="GO" id="GO:0046872">
    <property type="term" value="F:metal ion binding"/>
    <property type="evidence" value="ECO:0007669"/>
    <property type="project" value="UniProtKB-KW"/>
</dbReference>
<keyword evidence="2" id="KW-0479">Metal-binding</keyword>
<dbReference type="SUPFAM" id="SSF56300">
    <property type="entry name" value="Metallo-dependent phosphatases"/>
    <property type="match status" value="1"/>
</dbReference>
<dbReference type="CDD" id="cd00841">
    <property type="entry name" value="MPP_YfcE"/>
    <property type="match status" value="1"/>
</dbReference>
<dbReference type="HOGENOM" id="CLU_063749_2_0_9"/>
<dbReference type="OrthoDB" id="9800565at2"/>
<evidence type="ECO:0000259" key="3">
    <source>
        <dbReference type="Pfam" id="PF12850"/>
    </source>
</evidence>
<dbReference type="Gene3D" id="3.60.21.10">
    <property type="match status" value="1"/>
</dbReference>
<dbReference type="STRING" id="1508404.JMA_23690"/>
<proteinExistence type="inferred from homology"/>
<dbReference type="AlphaFoldDB" id="A0A0B5ANG7"/>
<accession>A0A0B5ANG7</accession>
<sequence>MKILVVSDNHGDAHILTEVKEQWSNQVDYMFHAGDSELPFDSDEMNPFIKVRGNCDFDSSYPEDEVVECGDKKVFITHGHLYGIKSSLDRVHYKAEENNADIIIFGHSHQLGAEMIDRKLFLNPGSIRLPRDRNEPTYAIVDIENEHVEVVFYTNEHDKLLSWNGTFTD</sequence>
<dbReference type="Proteomes" id="UP000031449">
    <property type="component" value="Chromosome"/>
</dbReference>
<evidence type="ECO:0000256" key="2">
    <source>
        <dbReference type="RuleBase" id="RU362039"/>
    </source>
</evidence>
<dbReference type="InterPro" id="IPR000979">
    <property type="entry name" value="Phosphodiesterase_MJ0936/Vps29"/>
</dbReference>